<evidence type="ECO:0000313" key="2">
    <source>
        <dbReference type="Proteomes" id="UP000507470"/>
    </source>
</evidence>
<protein>
    <submittedName>
        <fullName evidence="1">Uncharacterized protein</fullName>
    </submittedName>
</protein>
<sequence>MEKLNDSEPNIDLLVQMVKDIFDMSVKAMDQTARTGAFHHLIRRRATLLDTGLEDITELNDKFLSLKLSSDGVLGKDFEEKLKNRSETYKQIKYLLPELNRKSTASTSGFKRKSTVIHTSQDTNGPEVAKMTFQIFAFLSWRLSIVKIKVDLSLISDVLVLVDKRLMMKRKVLFVTMVDQNDYKKQVKILCQNPEIPVGGRLKLFFGKIEQK</sequence>
<dbReference type="EMBL" id="CACVKT020005608">
    <property type="protein sequence ID" value="CAC5396318.1"/>
    <property type="molecule type" value="Genomic_DNA"/>
</dbReference>
<dbReference type="AlphaFoldDB" id="A0A6J8CIN6"/>
<dbReference type="Proteomes" id="UP000507470">
    <property type="component" value="Unassembled WGS sequence"/>
</dbReference>
<proteinExistence type="predicted"/>
<name>A0A6J8CIN6_MYTCO</name>
<accession>A0A6J8CIN6</accession>
<gene>
    <name evidence="1" type="ORF">MCOR_30891</name>
</gene>
<evidence type="ECO:0000313" key="1">
    <source>
        <dbReference type="EMBL" id="CAC5396318.1"/>
    </source>
</evidence>
<keyword evidence="2" id="KW-1185">Reference proteome</keyword>
<organism evidence="1 2">
    <name type="scientific">Mytilus coruscus</name>
    <name type="common">Sea mussel</name>
    <dbReference type="NCBI Taxonomy" id="42192"/>
    <lineage>
        <taxon>Eukaryota</taxon>
        <taxon>Metazoa</taxon>
        <taxon>Spiralia</taxon>
        <taxon>Lophotrochozoa</taxon>
        <taxon>Mollusca</taxon>
        <taxon>Bivalvia</taxon>
        <taxon>Autobranchia</taxon>
        <taxon>Pteriomorphia</taxon>
        <taxon>Mytilida</taxon>
        <taxon>Mytiloidea</taxon>
        <taxon>Mytilidae</taxon>
        <taxon>Mytilinae</taxon>
        <taxon>Mytilus</taxon>
    </lineage>
</organism>
<reference evidence="1 2" key="1">
    <citation type="submission" date="2020-06" db="EMBL/GenBank/DDBJ databases">
        <authorList>
            <person name="Li R."/>
            <person name="Bekaert M."/>
        </authorList>
    </citation>
    <scope>NUCLEOTIDE SEQUENCE [LARGE SCALE GENOMIC DNA]</scope>
    <source>
        <strain evidence="2">wild</strain>
    </source>
</reference>